<organism evidence="2">
    <name type="scientific">Rhizophora mucronata</name>
    <name type="common">Asiatic mangrove</name>
    <dbReference type="NCBI Taxonomy" id="61149"/>
    <lineage>
        <taxon>Eukaryota</taxon>
        <taxon>Viridiplantae</taxon>
        <taxon>Streptophyta</taxon>
        <taxon>Embryophyta</taxon>
        <taxon>Tracheophyta</taxon>
        <taxon>Spermatophyta</taxon>
        <taxon>Magnoliopsida</taxon>
        <taxon>eudicotyledons</taxon>
        <taxon>Gunneridae</taxon>
        <taxon>Pentapetalae</taxon>
        <taxon>rosids</taxon>
        <taxon>fabids</taxon>
        <taxon>Malpighiales</taxon>
        <taxon>Rhizophoraceae</taxon>
        <taxon>Rhizophora</taxon>
    </lineage>
</organism>
<reference evidence="2" key="1">
    <citation type="submission" date="2018-02" db="EMBL/GenBank/DDBJ databases">
        <title>Rhizophora mucronata_Transcriptome.</title>
        <authorList>
            <person name="Meera S.P."/>
            <person name="Sreeshan A."/>
            <person name="Augustine A."/>
        </authorList>
    </citation>
    <scope>NUCLEOTIDE SEQUENCE</scope>
    <source>
        <tissue evidence="2">Leaf</tissue>
    </source>
</reference>
<sequence length="39" mass="4571">MTWEKELTDETTCPPDSGKSLICQPKKNLHSHIQRIQNY</sequence>
<feature type="region of interest" description="Disordered" evidence="1">
    <location>
        <begin position="1"/>
        <end position="25"/>
    </location>
</feature>
<name>A0A2P2QV94_RHIMU</name>
<proteinExistence type="predicted"/>
<accession>A0A2P2QV94</accession>
<evidence type="ECO:0000256" key="1">
    <source>
        <dbReference type="SAM" id="MobiDB-lite"/>
    </source>
</evidence>
<evidence type="ECO:0000313" key="2">
    <source>
        <dbReference type="EMBL" id="MBX70868.1"/>
    </source>
</evidence>
<dbReference type="AlphaFoldDB" id="A0A2P2QV94"/>
<dbReference type="EMBL" id="GGEC01090384">
    <property type="protein sequence ID" value="MBX70868.1"/>
    <property type="molecule type" value="Transcribed_RNA"/>
</dbReference>
<protein>
    <submittedName>
        <fullName evidence="2">Uncharacterized protein</fullName>
    </submittedName>
</protein>